<dbReference type="SUPFAM" id="SSF51735">
    <property type="entry name" value="NAD(P)-binding Rossmann-fold domains"/>
    <property type="match status" value="1"/>
</dbReference>
<dbReference type="HOGENOM" id="CLU_030125_2_0_1"/>
<dbReference type="Pfam" id="PF22917">
    <property type="entry name" value="PRISE"/>
    <property type="match status" value="1"/>
</dbReference>
<protein>
    <recommendedName>
        <fullName evidence="1">PRISE-like Rossmann-fold domain-containing protein</fullName>
    </recommendedName>
</protein>
<dbReference type="PANTHER" id="PTHR32487">
    <property type="entry name" value="3-OXO-DELTA(4,5)-STEROID 5-BETA-REDUCTASE"/>
    <property type="match status" value="1"/>
</dbReference>
<dbReference type="InterPro" id="IPR036291">
    <property type="entry name" value="NAD(P)-bd_dom_sf"/>
</dbReference>
<dbReference type="InParanoid" id="A0A0C3GB08"/>
<organism evidence="2 3">
    <name type="scientific">Oidiodendron maius (strain Zn)</name>
    <dbReference type="NCBI Taxonomy" id="913774"/>
    <lineage>
        <taxon>Eukaryota</taxon>
        <taxon>Fungi</taxon>
        <taxon>Dikarya</taxon>
        <taxon>Ascomycota</taxon>
        <taxon>Pezizomycotina</taxon>
        <taxon>Leotiomycetes</taxon>
        <taxon>Leotiomycetes incertae sedis</taxon>
        <taxon>Myxotrichaceae</taxon>
        <taxon>Oidiodendron</taxon>
    </lineage>
</organism>
<dbReference type="OrthoDB" id="1731983at2759"/>
<name>A0A0C3GB08_OIDMZ</name>
<dbReference type="EMBL" id="KN832896">
    <property type="protein sequence ID" value="KIM93370.1"/>
    <property type="molecule type" value="Genomic_DNA"/>
</dbReference>
<dbReference type="PANTHER" id="PTHR32487:SF8">
    <property type="entry name" value="NAD-DEPENDENT EPIMERASE_DEHYDRATASE DOMAIN-CONTAINING PROTEIN"/>
    <property type="match status" value="1"/>
</dbReference>
<evidence type="ECO:0000259" key="1">
    <source>
        <dbReference type="Pfam" id="PF22917"/>
    </source>
</evidence>
<reference evidence="2 3" key="1">
    <citation type="submission" date="2014-04" db="EMBL/GenBank/DDBJ databases">
        <authorList>
            <consortium name="DOE Joint Genome Institute"/>
            <person name="Kuo A."/>
            <person name="Martino E."/>
            <person name="Perotto S."/>
            <person name="Kohler A."/>
            <person name="Nagy L.G."/>
            <person name="Floudas D."/>
            <person name="Copeland A."/>
            <person name="Barry K.W."/>
            <person name="Cichocki N."/>
            <person name="Veneault-Fourrey C."/>
            <person name="LaButti K."/>
            <person name="Lindquist E.A."/>
            <person name="Lipzen A."/>
            <person name="Lundell T."/>
            <person name="Morin E."/>
            <person name="Murat C."/>
            <person name="Sun H."/>
            <person name="Tunlid A."/>
            <person name="Henrissat B."/>
            <person name="Grigoriev I.V."/>
            <person name="Hibbett D.S."/>
            <person name="Martin F."/>
            <person name="Nordberg H.P."/>
            <person name="Cantor M.N."/>
            <person name="Hua S.X."/>
        </authorList>
    </citation>
    <scope>NUCLEOTIDE SEQUENCE [LARGE SCALE GENOMIC DNA]</scope>
    <source>
        <strain evidence="2 3">Zn</strain>
    </source>
</reference>
<dbReference type="AlphaFoldDB" id="A0A0C3GB08"/>
<sequence>MSPRCALVFGASGITGWSIVQEALTYPTPTTFDRVIGLTNRPLTKMEALFPEDERLSLYSGINLSTGVEAVEAGLKHIPGIEGVTHVYFAYTGHGTGFEGIKKSNVEILKNAVLAVEKLCPNLQFWTFQTGGKWYGFEFADKIGVPATPIKESAPRIPEPFASNIMYYAQFDLLEQLSEGKKWSFAEVRPDGVSGFVPSNNAMNLAQSLALFLSFYASRVPGGTHVPYPGPLSAYTARHSDISQSRLARFHIFASLHPDATAGQGFNVGDDDAGTSWAEKWPLLVAEFGLVGDGPSEDPTAPPFNIQEYMEEHRGEWGAWVTSQGLKEGALEGTDFGFLTLFMGRAVFGREYDLAKARGIGWEERGAAVDGYLEAIRIMRRAGIIAA</sequence>
<accession>A0A0C3GB08</accession>
<gene>
    <name evidence="2" type="ORF">OIDMADRAFT_173256</name>
</gene>
<proteinExistence type="predicted"/>
<dbReference type="Proteomes" id="UP000054321">
    <property type="component" value="Unassembled WGS sequence"/>
</dbReference>
<evidence type="ECO:0000313" key="2">
    <source>
        <dbReference type="EMBL" id="KIM93370.1"/>
    </source>
</evidence>
<dbReference type="CDD" id="cd08948">
    <property type="entry name" value="5beta-POR_like_SDR_a"/>
    <property type="match status" value="1"/>
</dbReference>
<reference evidence="3" key="2">
    <citation type="submission" date="2015-01" db="EMBL/GenBank/DDBJ databases">
        <title>Evolutionary Origins and Diversification of the Mycorrhizal Mutualists.</title>
        <authorList>
            <consortium name="DOE Joint Genome Institute"/>
            <consortium name="Mycorrhizal Genomics Consortium"/>
            <person name="Kohler A."/>
            <person name="Kuo A."/>
            <person name="Nagy L.G."/>
            <person name="Floudas D."/>
            <person name="Copeland A."/>
            <person name="Barry K.W."/>
            <person name="Cichocki N."/>
            <person name="Veneault-Fourrey C."/>
            <person name="LaButti K."/>
            <person name="Lindquist E.A."/>
            <person name="Lipzen A."/>
            <person name="Lundell T."/>
            <person name="Morin E."/>
            <person name="Murat C."/>
            <person name="Riley R."/>
            <person name="Ohm R."/>
            <person name="Sun H."/>
            <person name="Tunlid A."/>
            <person name="Henrissat B."/>
            <person name="Grigoriev I.V."/>
            <person name="Hibbett D.S."/>
            <person name="Martin F."/>
        </authorList>
    </citation>
    <scope>NUCLEOTIDE SEQUENCE [LARGE SCALE GENOMIC DNA]</scope>
    <source>
        <strain evidence="3">Zn</strain>
    </source>
</reference>
<dbReference type="Gene3D" id="3.40.50.720">
    <property type="entry name" value="NAD(P)-binding Rossmann-like Domain"/>
    <property type="match status" value="1"/>
</dbReference>
<feature type="domain" description="PRISE-like Rossmann-fold" evidence="1">
    <location>
        <begin position="6"/>
        <end position="385"/>
    </location>
</feature>
<dbReference type="InterPro" id="IPR055222">
    <property type="entry name" value="PRISE-like_Rossmann-fold"/>
</dbReference>
<evidence type="ECO:0000313" key="3">
    <source>
        <dbReference type="Proteomes" id="UP000054321"/>
    </source>
</evidence>
<dbReference type="STRING" id="913774.A0A0C3GB08"/>
<keyword evidence="3" id="KW-1185">Reference proteome</keyword>